<feature type="compositionally biased region" description="Low complexity" evidence="10">
    <location>
        <begin position="434"/>
        <end position="447"/>
    </location>
</feature>
<feature type="domain" description="CCHC-type" evidence="11">
    <location>
        <begin position="323"/>
        <end position="338"/>
    </location>
</feature>
<dbReference type="Pfam" id="PF00098">
    <property type="entry name" value="zf-CCHC"/>
    <property type="match status" value="2"/>
</dbReference>
<feature type="compositionally biased region" description="Basic residues" evidence="10">
    <location>
        <begin position="424"/>
        <end position="433"/>
    </location>
</feature>
<evidence type="ECO:0000256" key="8">
    <source>
        <dbReference type="ARBA" id="ARBA00043023"/>
    </source>
</evidence>
<dbReference type="InterPro" id="IPR001878">
    <property type="entry name" value="Znf_CCHC"/>
</dbReference>
<dbReference type="Gene3D" id="4.10.60.10">
    <property type="entry name" value="Zinc finger, CCHC-type"/>
    <property type="match status" value="2"/>
</dbReference>
<evidence type="ECO:0000256" key="6">
    <source>
        <dbReference type="ARBA" id="ARBA00023242"/>
    </source>
</evidence>
<evidence type="ECO:0000256" key="5">
    <source>
        <dbReference type="ARBA" id="ARBA00022833"/>
    </source>
</evidence>
<dbReference type="AlphaFoldDB" id="A0A9Q1DK85"/>
<feature type="compositionally biased region" description="Basic residues" evidence="10">
    <location>
        <begin position="480"/>
        <end position="490"/>
    </location>
</feature>
<dbReference type="GO" id="GO:0008270">
    <property type="term" value="F:zinc ion binding"/>
    <property type="evidence" value="ECO:0007669"/>
    <property type="project" value="UniProtKB-KW"/>
</dbReference>
<evidence type="ECO:0000256" key="7">
    <source>
        <dbReference type="ARBA" id="ARBA00041190"/>
    </source>
</evidence>
<evidence type="ECO:0000256" key="9">
    <source>
        <dbReference type="PROSITE-ProRule" id="PRU00047"/>
    </source>
</evidence>
<dbReference type="GO" id="GO:0071031">
    <property type="term" value="P:nuclear mRNA surveillance of mRNA 3'-end processing"/>
    <property type="evidence" value="ECO:0007669"/>
    <property type="project" value="TreeGrafter"/>
</dbReference>
<evidence type="ECO:0000259" key="11">
    <source>
        <dbReference type="PROSITE" id="PS50158"/>
    </source>
</evidence>
<sequence>MFGGYEAREDYEDELYQDREDSSASEVDSELEFKLYSQLHYASCHDNIEVEEEVENEEQDEGQPWLEVRAQPLEGVIVINSDPEIITVSDNTEDEEGICVSKGSTLQRLPRTSRGRPHVHTSSPPAVLNDFSADSDSNSDSDGLESWMVLGQGKHDSDKTIQLNLEGGAIVSSAEDDDDGQSWAISRRDLEAGIDNKSKGPRRMSNRYYTGKSITCRSCNKMGHLSKNCPNPKKPPACTLCGSLSHLQRTCSSRPCTNCNLPGHCYDDCLERAFWHKHCHRCGMTGHFYDACPDIWRQYHLTTQKGPITKLEVEDAYRTPAYCYNCSQKGHFGFECSQRRMFNGTFPTAPYISYYDTPQDLRQRDNRARRKAEELQKAGLLQPSGPEQSTWQPGGDREEGPLRKRMKVKNTAQEKKRKDAPSAKAKKVKKRQQQKLQQEKQQVQPHKPQQHKPQKQRRPKQRQQQQIQQQQPELMPQQQQKKKRWQRKKQMPTEKHKEQQSARAEKQPHSEPRAAQNGRVTRLADEEDFPRGHKRRPSGGPAPPQKVKHIAGLFGPGKNHRKRRPRGRDRKPADRKLENMYPTDENLFTIKQRRKR</sequence>
<gene>
    <name evidence="12" type="ORF">COCON_G00112800</name>
</gene>
<keyword evidence="13" id="KW-1185">Reference proteome</keyword>
<evidence type="ECO:0000313" key="12">
    <source>
        <dbReference type="EMBL" id="KAJ8272421.1"/>
    </source>
</evidence>
<keyword evidence="2" id="KW-0479">Metal-binding</keyword>
<feature type="region of interest" description="Disordered" evidence="10">
    <location>
        <begin position="107"/>
        <end position="144"/>
    </location>
</feature>
<keyword evidence="3" id="KW-0677">Repeat</keyword>
<name>A0A9Q1DK85_CONCO</name>
<proteinExistence type="predicted"/>
<dbReference type="PANTHER" id="PTHR46543:SF1">
    <property type="entry name" value="ZINC FINGER CCHC DOMAIN-CONTAINING PROTEIN 7"/>
    <property type="match status" value="1"/>
</dbReference>
<dbReference type="GO" id="GO:0071039">
    <property type="term" value="P:nuclear polyadenylation-dependent CUT catabolic process"/>
    <property type="evidence" value="ECO:0007669"/>
    <property type="project" value="TreeGrafter"/>
</dbReference>
<keyword evidence="6" id="KW-0539">Nucleus</keyword>
<feature type="region of interest" description="Disordered" evidence="10">
    <location>
        <begin position="1"/>
        <end position="29"/>
    </location>
</feature>
<feature type="compositionally biased region" description="Basic and acidic residues" evidence="10">
    <location>
        <begin position="412"/>
        <end position="421"/>
    </location>
</feature>
<feature type="compositionally biased region" description="Basic and acidic residues" evidence="10">
    <location>
        <begin position="359"/>
        <end position="376"/>
    </location>
</feature>
<feature type="compositionally biased region" description="Basic residues" evidence="10">
    <location>
        <begin position="448"/>
        <end position="461"/>
    </location>
</feature>
<dbReference type="PROSITE" id="PS50158">
    <property type="entry name" value="ZF_CCHC"/>
    <property type="match status" value="3"/>
</dbReference>
<dbReference type="GO" id="GO:0005730">
    <property type="term" value="C:nucleolus"/>
    <property type="evidence" value="ECO:0007669"/>
    <property type="project" value="UniProtKB-SubCell"/>
</dbReference>
<evidence type="ECO:0000256" key="10">
    <source>
        <dbReference type="SAM" id="MobiDB-lite"/>
    </source>
</evidence>
<feature type="region of interest" description="Disordered" evidence="10">
    <location>
        <begin position="357"/>
        <end position="596"/>
    </location>
</feature>
<dbReference type="InterPro" id="IPR051644">
    <property type="entry name" value="TRAMP_AT-DNA-binding"/>
</dbReference>
<dbReference type="OrthoDB" id="7608935at2759"/>
<dbReference type="SUPFAM" id="SSF57756">
    <property type="entry name" value="Retrovirus zinc finger-like domains"/>
    <property type="match status" value="2"/>
</dbReference>
<feature type="compositionally biased region" description="Basic and acidic residues" evidence="10">
    <location>
        <begin position="491"/>
        <end position="512"/>
    </location>
</feature>
<evidence type="ECO:0000256" key="2">
    <source>
        <dbReference type="ARBA" id="ARBA00022723"/>
    </source>
</evidence>
<dbReference type="EMBL" id="JAFJMO010000007">
    <property type="protein sequence ID" value="KAJ8272421.1"/>
    <property type="molecule type" value="Genomic_DNA"/>
</dbReference>
<reference evidence="12" key="1">
    <citation type="journal article" date="2023" name="Science">
        <title>Genome structures resolve the early diversification of teleost fishes.</title>
        <authorList>
            <person name="Parey E."/>
            <person name="Louis A."/>
            <person name="Montfort J."/>
            <person name="Bouchez O."/>
            <person name="Roques C."/>
            <person name="Iampietro C."/>
            <person name="Lluch J."/>
            <person name="Castinel A."/>
            <person name="Donnadieu C."/>
            <person name="Desvignes T."/>
            <person name="Floi Bucao C."/>
            <person name="Jouanno E."/>
            <person name="Wen M."/>
            <person name="Mejri S."/>
            <person name="Dirks R."/>
            <person name="Jansen H."/>
            <person name="Henkel C."/>
            <person name="Chen W.J."/>
            <person name="Zahm M."/>
            <person name="Cabau C."/>
            <person name="Klopp C."/>
            <person name="Thompson A.W."/>
            <person name="Robinson-Rechavi M."/>
            <person name="Braasch I."/>
            <person name="Lecointre G."/>
            <person name="Bobe J."/>
            <person name="Postlethwait J.H."/>
            <person name="Berthelot C."/>
            <person name="Roest Crollius H."/>
            <person name="Guiguen Y."/>
        </authorList>
    </citation>
    <scope>NUCLEOTIDE SEQUENCE</scope>
    <source>
        <strain evidence="12">Concon-B</strain>
    </source>
</reference>
<dbReference type="GO" id="GO:0071038">
    <property type="term" value="P:TRAMP-dependent tRNA surveillance pathway"/>
    <property type="evidence" value="ECO:0007669"/>
    <property type="project" value="TreeGrafter"/>
</dbReference>
<organism evidence="12 13">
    <name type="scientific">Conger conger</name>
    <name type="common">Conger eel</name>
    <name type="synonym">Muraena conger</name>
    <dbReference type="NCBI Taxonomy" id="82655"/>
    <lineage>
        <taxon>Eukaryota</taxon>
        <taxon>Metazoa</taxon>
        <taxon>Chordata</taxon>
        <taxon>Craniata</taxon>
        <taxon>Vertebrata</taxon>
        <taxon>Euteleostomi</taxon>
        <taxon>Actinopterygii</taxon>
        <taxon>Neopterygii</taxon>
        <taxon>Teleostei</taxon>
        <taxon>Anguilliformes</taxon>
        <taxon>Congridae</taxon>
        <taxon>Conger</taxon>
    </lineage>
</organism>
<feature type="compositionally biased region" description="Basic residues" evidence="10">
    <location>
        <begin position="558"/>
        <end position="569"/>
    </location>
</feature>
<evidence type="ECO:0000256" key="4">
    <source>
        <dbReference type="ARBA" id="ARBA00022771"/>
    </source>
</evidence>
<accession>A0A9Q1DK85</accession>
<dbReference type="GO" id="GO:0071036">
    <property type="term" value="P:nuclear polyadenylation-dependent snoRNA catabolic process"/>
    <property type="evidence" value="ECO:0007669"/>
    <property type="project" value="TreeGrafter"/>
</dbReference>
<comment type="caution">
    <text evidence="12">The sequence shown here is derived from an EMBL/GenBank/DDBJ whole genome shotgun (WGS) entry which is preliminary data.</text>
</comment>
<dbReference type="Proteomes" id="UP001152803">
    <property type="component" value="Unassembled WGS sequence"/>
</dbReference>
<comment type="subcellular location">
    <subcellularLocation>
        <location evidence="1">Nucleus</location>
        <location evidence="1">Nucleolus</location>
    </subcellularLocation>
</comment>
<dbReference type="GO" id="GO:0031499">
    <property type="term" value="C:TRAMP complex"/>
    <property type="evidence" value="ECO:0007669"/>
    <property type="project" value="TreeGrafter"/>
</dbReference>
<feature type="domain" description="CCHC-type" evidence="11">
    <location>
        <begin position="279"/>
        <end position="294"/>
    </location>
</feature>
<keyword evidence="5" id="KW-0862">Zinc</keyword>
<dbReference type="PANTHER" id="PTHR46543">
    <property type="entry name" value="ZINC FINGER CCHC DOMAIN-CONTAINING PROTEIN 7"/>
    <property type="match status" value="1"/>
</dbReference>
<feature type="compositionally biased region" description="Low complexity" evidence="10">
    <location>
        <begin position="462"/>
        <end position="479"/>
    </location>
</feature>
<evidence type="ECO:0000256" key="3">
    <source>
        <dbReference type="ARBA" id="ARBA00022737"/>
    </source>
</evidence>
<dbReference type="InterPro" id="IPR036875">
    <property type="entry name" value="Znf_CCHC_sf"/>
</dbReference>
<feature type="domain" description="CCHC-type" evidence="11">
    <location>
        <begin position="216"/>
        <end position="231"/>
    </location>
</feature>
<dbReference type="GO" id="GO:0071037">
    <property type="term" value="P:nuclear polyadenylation-dependent snRNA catabolic process"/>
    <property type="evidence" value="ECO:0007669"/>
    <property type="project" value="TreeGrafter"/>
</dbReference>
<dbReference type="GO" id="GO:0003723">
    <property type="term" value="F:RNA binding"/>
    <property type="evidence" value="ECO:0007669"/>
    <property type="project" value="TreeGrafter"/>
</dbReference>
<evidence type="ECO:0000256" key="1">
    <source>
        <dbReference type="ARBA" id="ARBA00004604"/>
    </source>
</evidence>
<dbReference type="SMART" id="SM00343">
    <property type="entry name" value="ZnF_C2HC"/>
    <property type="match status" value="5"/>
</dbReference>
<evidence type="ECO:0000313" key="13">
    <source>
        <dbReference type="Proteomes" id="UP001152803"/>
    </source>
</evidence>
<dbReference type="FunFam" id="4.10.60.10:FF:000020">
    <property type="entry name" value="Zinc finger CCHC domain-containing protein 7"/>
    <property type="match status" value="1"/>
</dbReference>
<protein>
    <recommendedName>
        <fullName evidence="7">Zinc finger CCHC domain-containing protein 7</fullName>
    </recommendedName>
    <alternativeName>
        <fullName evidence="8">TRAMP-like complex RNA-binding factor ZCCHC7</fullName>
    </alternativeName>
</protein>
<dbReference type="GO" id="GO:0071035">
    <property type="term" value="P:nuclear polyadenylation-dependent rRNA catabolic process"/>
    <property type="evidence" value="ECO:0007669"/>
    <property type="project" value="TreeGrafter"/>
</dbReference>
<keyword evidence="4 9" id="KW-0863">Zinc-finger</keyword>